<protein>
    <submittedName>
        <fullName evidence="2">Uncharacterized protein</fullName>
    </submittedName>
</protein>
<dbReference type="AlphaFoldDB" id="A0AAV7NJJ2"/>
<feature type="region of interest" description="Disordered" evidence="1">
    <location>
        <begin position="59"/>
        <end position="99"/>
    </location>
</feature>
<accession>A0AAV7NJJ2</accession>
<dbReference type="Proteomes" id="UP001066276">
    <property type="component" value="Chromosome 8"/>
</dbReference>
<dbReference type="EMBL" id="JANPWB010000012">
    <property type="protein sequence ID" value="KAJ1116250.1"/>
    <property type="molecule type" value="Genomic_DNA"/>
</dbReference>
<evidence type="ECO:0000313" key="3">
    <source>
        <dbReference type="Proteomes" id="UP001066276"/>
    </source>
</evidence>
<gene>
    <name evidence="2" type="ORF">NDU88_004466</name>
</gene>
<name>A0AAV7NJJ2_PLEWA</name>
<evidence type="ECO:0000313" key="2">
    <source>
        <dbReference type="EMBL" id="KAJ1116250.1"/>
    </source>
</evidence>
<sequence length="99" mass="10713">MGCAQRDDTPPADRLPAREAPPSPACGTSQAALPYTAHRRARWHAAAAPYTQALNWSFNQPAGPTKLPASRLLQKQPHPEASTSYTQKRCELKVAPPGK</sequence>
<proteinExistence type="predicted"/>
<feature type="compositionally biased region" description="Basic and acidic residues" evidence="1">
    <location>
        <begin position="1"/>
        <end position="17"/>
    </location>
</feature>
<reference evidence="2" key="1">
    <citation type="journal article" date="2022" name="bioRxiv">
        <title>Sequencing and chromosome-scale assembly of the giantPleurodeles waltlgenome.</title>
        <authorList>
            <person name="Brown T."/>
            <person name="Elewa A."/>
            <person name="Iarovenko S."/>
            <person name="Subramanian E."/>
            <person name="Araus A.J."/>
            <person name="Petzold A."/>
            <person name="Susuki M."/>
            <person name="Suzuki K.-i.T."/>
            <person name="Hayashi T."/>
            <person name="Toyoda A."/>
            <person name="Oliveira C."/>
            <person name="Osipova E."/>
            <person name="Leigh N.D."/>
            <person name="Simon A."/>
            <person name="Yun M.H."/>
        </authorList>
    </citation>
    <scope>NUCLEOTIDE SEQUENCE</scope>
    <source>
        <strain evidence="2">20211129_DDA</strain>
        <tissue evidence="2">Liver</tissue>
    </source>
</reference>
<keyword evidence="3" id="KW-1185">Reference proteome</keyword>
<comment type="caution">
    <text evidence="2">The sequence shown here is derived from an EMBL/GenBank/DDBJ whole genome shotgun (WGS) entry which is preliminary data.</text>
</comment>
<evidence type="ECO:0000256" key="1">
    <source>
        <dbReference type="SAM" id="MobiDB-lite"/>
    </source>
</evidence>
<feature type="region of interest" description="Disordered" evidence="1">
    <location>
        <begin position="1"/>
        <end position="30"/>
    </location>
</feature>
<organism evidence="2 3">
    <name type="scientific">Pleurodeles waltl</name>
    <name type="common">Iberian ribbed newt</name>
    <dbReference type="NCBI Taxonomy" id="8319"/>
    <lineage>
        <taxon>Eukaryota</taxon>
        <taxon>Metazoa</taxon>
        <taxon>Chordata</taxon>
        <taxon>Craniata</taxon>
        <taxon>Vertebrata</taxon>
        <taxon>Euteleostomi</taxon>
        <taxon>Amphibia</taxon>
        <taxon>Batrachia</taxon>
        <taxon>Caudata</taxon>
        <taxon>Salamandroidea</taxon>
        <taxon>Salamandridae</taxon>
        <taxon>Pleurodelinae</taxon>
        <taxon>Pleurodeles</taxon>
    </lineage>
</organism>